<evidence type="ECO:0000313" key="5">
    <source>
        <dbReference type="EMBL" id="KAL0427143.1"/>
    </source>
</evidence>
<dbReference type="PANTHER" id="PTHR42648">
    <property type="entry name" value="TRANSPOSASE, PUTATIVE-RELATED"/>
    <property type="match status" value="1"/>
</dbReference>
<proteinExistence type="predicted"/>
<evidence type="ECO:0000259" key="4">
    <source>
        <dbReference type="PROSITE" id="PS50994"/>
    </source>
</evidence>
<dbReference type="Pfam" id="PF07727">
    <property type="entry name" value="RVT_2"/>
    <property type="match status" value="1"/>
</dbReference>
<dbReference type="Gene3D" id="3.30.420.10">
    <property type="entry name" value="Ribonuclease H-like superfamily/Ribonuclease H"/>
    <property type="match status" value="1"/>
</dbReference>
<dbReference type="GO" id="GO:0015074">
    <property type="term" value="P:DNA integration"/>
    <property type="evidence" value="ECO:0007669"/>
    <property type="project" value="InterPro"/>
</dbReference>
<dbReference type="InterPro" id="IPR001584">
    <property type="entry name" value="Integrase_cat-core"/>
</dbReference>
<dbReference type="InterPro" id="IPR013103">
    <property type="entry name" value="RVT_2"/>
</dbReference>
<dbReference type="GO" id="GO:0008233">
    <property type="term" value="F:peptidase activity"/>
    <property type="evidence" value="ECO:0007669"/>
    <property type="project" value="UniProtKB-KW"/>
</dbReference>
<evidence type="ECO:0000256" key="1">
    <source>
        <dbReference type="ARBA" id="ARBA00022670"/>
    </source>
</evidence>
<dbReference type="PANTHER" id="PTHR42648:SF31">
    <property type="entry name" value="RNA-DIRECTED DNA POLYMERASE"/>
    <property type="match status" value="1"/>
</dbReference>
<comment type="caution">
    <text evidence="5">The sequence shown here is derived from an EMBL/GenBank/DDBJ whole genome shotgun (WGS) entry which is preliminary data.</text>
</comment>
<sequence>MANEGGGAGVTNMEAAAPNARLQLDADFLQMQGGESGMIIVTAPMNGTNYLSWSRAVNLALCAKMKLCFIDGSFEKPGKNDANYEKWIRTDSMREIASVSQGTLSVTTYFTKLQMLWDELAWLIPPQICTCGCVFFNGVASRENKQVQVGTNETADSVALHTKWMNAGGFELKQGPAYRGSFKGKDGGIDKRSQHCTHCLKPGHTKENCFKLHGFPDWYKTLVEQRRKDGGGRGFHANGVQDKSVELKQEARGNTHTNPPALAKAVNELVNLMKGKMFQGKMLQDPLRVNFATDDFTGIGCALAELETNDLDFWIVDIGATNHMCARLNTLTKIQTLSHQTLVYLPDGSSKPLLGTVILHEQLTLSNVLYIPTFNFNLLSVQKLCSSSHISFSFFPSHCTIQDLRTNKIIGVGRLLGSLFIIDKSSFDLVFIQRYTVKTIRSDNITEFVNSSCYSLFQNLGILHQTSSPYTPEQNGVVERKHKHLLTVARALMFERSLPLLYHKPPTLNHIRVFGCLCYATNLQPHKDKFAHRALKCIFLGHCQSKKAYKANQDANWMEAMQQELSALESNHTWDLNTLPQGKQAIGSRWVYKLKHKPDGNIERYKARLVATGYTQIEGEDYSDSFSPVAKTVTTKYLHDILVDCYMTKAKPTATPLPPGIKFEADVGHLLPHSDCYRHLVGRLLYLGVSHPDISFAIQQLSTPSLGLFSPASNSLQLCVFSDSDWAACIDSRRSIIGYCVFLGGALVS</sequence>
<dbReference type="InterPro" id="IPR054722">
    <property type="entry name" value="PolX-like_BBD"/>
</dbReference>
<dbReference type="GO" id="GO:0006508">
    <property type="term" value="P:proteolysis"/>
    <property type="evidence" value="ECO:0007669"/>
    <property type="project" value="UniProtKB-KW"/>
</dbReference>
<evidence type="ECO:0000256" key="3">
    <source>
        <dbReference type="ARBA" id="ARBA00022801"/>
    </source>
</evidence>
<protein>
    <submittedName>
        <fullName evidence="5">Copia protein</fullName>
    </submittedName>
</protein>
<dbReference type="InterPro" id="IPR057670">
    <property type="entry name" value="SH3_retrovirus"/>
</dbReference>
<dbReference type="Pfam" id="PF14244">
    <property type="entry name" value="Retrotran_gag_3"/>
    <property type="match status" value="1"/>
</dbReference>
<dbReference type="InterPro" id="IPR039537">
    <property type="entry name" value="Retrotran_Ty1/copia-like"/>
</dbReference>
<dbReference type="Pfam" id="PF22936">
    <property type="entry name" value="Pol_BBD"/>
    <property type="match status" value="1"/>
</dbReference>
<keyword evidence="3" id="KW-0378">Hydrolase</keyword>
<organism evidence="5">
    <name type="scientific">Sesamum latifolium</name>
    <dbReference type="NCBI Taxonomy" id="2727402"/>
    <lineage>
        <taxon>Eukaryota</taxon>
        <taxon>Viridiplantae</taxon>
        <taxon>Streptophyta</taxon>
        <taxon>Embryophyta</taxon>
        <taxon>Tracheophyta</taxon>
        <taxon>Spermatophyta</taxon>
        <taxon>Magnoliopsida</taxon>
        <taxon>eudicotyledons</taxon>
        <taxon>Gunneridae</taxon>
        <taxon>Pentapetalae</taxon>
        <taxon>asterids</taxon>
        <taxon>lamiids</taxon>
        <taxon>Lamiales</taxon>
        <taxon>Pedaliaceae</taxon>
        <taxon>Sesamum</taxon>
    </lineage>
</organism>
<dbReference type="Pfam" id="PF25597">
    <property type="entry name" value="SH3_retrovirus"/>
    <property type="match status" value="1"/>
</dbReference>
<accession>A0AAW2VDG0</accession>
<dbReference type="GO" id="GO:0003676">
    <property type="term" value="F:nucleic acid binding"/>
    <property type="evidence" value="ECO:0007669"/>
    <property type="project" value="InterPro"/>
</dbReference>
<gene>
    <name evidence="5" type="ORF">Slati_2889100</name>
</gene>
<reference evidence="5" key="1">
    <citation type="submission" date="2020-06" db="EMBL/GenBank/DDBJ databases">
        <authorList>
            <person name="Li T."/>
            <person name="Hu X."/>
            <person name="Zhang T."/>
            <person name="Song X."/>
            <person name="Zhang H."/>
            <person name="Dai N."/>
            <person name="Sheng W."/>
            <person name="Hou X."/>
            <person name="Wei L."/>
        </authorList>
    </citation>
    <scope>NUCLEOTIDE SEQUENCE</scope>
    <source>
        <strain evidence="5">KEN1</strain>
        <tissue evidence="5">Leaf</tissue>
    </source>
</reference>
<feature type="domain" description="Integrase catalytic" evidence="4">
    <location>
        <begin position="368"/>
        <end position="485"/>
    </location>
</feature>
<dbReference type="EMBL" id="JACGWN010000010">
    <property type="protein sequence ID" value="KAL0427143.1"/>
    <property type="molecule type" value="Genomic_DNA"/>
</dbReference>
<dbReference type="AlphaFoldDB" id="A0AAW2VDG0"/>
<keyword evidence="2" id="KW-0479">Metal-binding</keyword>
<dbReference type="PROSITE" id="PS50994">
    <property type="entry name" value="INTEGRASE"/>
    <property type="match status" value="1"/>
</dbReference>
<keyword evidence="1" id="KW-0645">Protease</keyword>
<dbReference type="SUPFAM" id="SSF53098">
    <property type="entry name" value="Ribonuclease H-like"/>
    <property type="match status" value="1"/>
</dbReference>
<evidence type="ECO:0000256" key="2">
    <source>
        <dbReference type="ARBA" id="ARBA00022723"/>
    </source>
</evidence>
<dbReference type="InterPro" id="IPR012337">
    <property type="entry name" value="RNaseH-like_sf"/>
</dbReference>
<reference evidence="5" key="2">
    <citation type="journal article" date="2024" name="Plant">
        <title>Genomic evolution and insights into agronomic trait innovations of Sesamum species.</title>
        <authorList>
            <person name="Miao H."/>
            <person name="Wang L."/>
            <person name="Qu L."/>
            <person name="Liu H."/>
            <person name="Sun Y."/>
            <person name="Le M."/>
            <person name="Wang Q."/>
            <person name="Wei S."/>
            <person name="Zheng Y."/>
            <person name="Lin W."/>
            <person name="Duan Y."/>
            <person name="Cao H."/>
            <person name="Xiong S."/>
            <person name="Wang X."/>
            <person name="Wei L."/>
            <person name="Li C."/>
            <person name="Ma Q."/>
            <person name="Ju M."/>
            <person name="Zhao R."/>
            <person name="Li G."/>
            <person name="Mu C."/>
            <person name="Tian Q."/>
            <person name="Mei H."/>
            <person name="Zhang T."/>
            <person name="Gao T."/>
            <person name="Zhang H."/>
        </authorList>
    </citation>
    <scope>NUCLEOTIDE SEQUENCE</scope>
    <source>
        <strain evidence="5">KEN1</strain>
    </source>
</reference>
<dbReference type="GO" id="GO:0046872">
    <property type="term" value="F:metal ion binding"/>
    <property type="evidence" value="ECO:0007669"/>
    <property type="project" value="UniProtKB-KW"/>
</dbReference>
<name>A0AAW2VDG0_9LAMI</name>
<dbReference type="InterPro" id="IPR029472">
    <property type="entry name" value="Copia-like_N"/>
</dbReference>
<dbReference type="InterPro" id="IPR036397">
    <property type="entry name" value="RNaseH_sf"/>
</dbReference>